<keyword evidence="2" id="KW-0812">Transmembrane</keyword>
<name>A0ABP5QXX7_9MICO</name>
<feature type="transmembrane region" description="Helical" evidence="2">
    <location>
        <begin position="19"/>
        <end position="42"/>
    </location>
</feature>
<evidence type="ECO:0000313" key="3">
    <source>
        <dbReference type="EMBL" id="GAA2246275.1"/>
    </source>
</evidence>
<keyword evidence="2" id="KW-1133">Transmembrane helix</keyword>
<evidence type="ECO:0000256" key="2">
    <source>
        <dbReference type="SAM" id="Phobius"/>
    </source>
</evidence>
<dbReference type="Gene3D" id="1.10.101.10">
    <property type="entry name" value="PGBD-like superfamily/PGBD"/>
    <property type="match status" value="1"/>
</dbReference>
<comment type="caution">
    <text evidence="3">The sequence shown here is derived from an EMBL/GenBank/DDBJ whole genome shotgun (WGS) entry which is preliminary data.</text>
</comment>
<feature type="coiled-coil region" evidence="1">
    <location>
        <begin position="257"/>
        <end position="307"/>
    </location>
</feature>
<dbReference type="Gene3D" id="2.40.420.20">
    <property type="match status" value="1"/>
</dbReference>
<sequence length="505" mass="51347">MSAGGPVVRRRVRLRGARLVIVIAGVAALSLAAGLVLSRFVVSPAELQASAKAPVAGPITAPIEKRVVRNTLTLRADVTHADAVDLKVDTTGLGGPAVVTGHVPEVGATLEAGSVALEVAGRPVIVMPGDLPAYRTLRSGMSGPDVTELKTALAALGIDPGDRGSDRYDAAAAAGVAELYRRAGYPAPSVPDAQQQLDAARQAERAAAAGVDQAQSALATASNPASGAALLEADNGVRQAQRERDGAAAEGAAPAELDRLDDALALARALRAELDRAPDTTAEIAALDSARDQLDDAREQLGRAEEQAMTPVPAGEIAYLSSLPRRVDEVKTERGAILQGAALQVSGAELVLQASIDQRTADALKPGMTAEFTAADGTAFTATVRSIDARSAAAAGQTGKDGADAKTYDLVLVPQPLSSEQAESLRGTNVRVGVPIQATEGEVLAVPVAALTAGADGASRIELLADGEATSRLITVTTGLSAGGFVEIRSDDPEVVAGARVVVGR</sequence>
<protein>
    <recommendedName>
        <fullName evidence="5">Peptidoglycan-binding protein</fullName>
    </recommendedName>
</protein>
<accession>A0ABP5QXX7</accession>
<dbReference type="InterPro" id="IPR036366">
    <property type="entry name" value="PGBDSf"/>
</dbReference>
<dbReference type="Proteomes" id="UP001500929">
    <property type="component" value="Unassembled WGS sequence"/>
</dbReference>
<evidence type="ECO:0000313" key="4">
    <source>
        <dbReference type="Proteomes" id="UP001500929"/>
    </source>
</evidence>
<keyword evidence="4" id="KW-1185">Reference proteome</keyword>
<keyword evidence="1" id="KW-0175">Coiled coil</keyword>
<evidence type="ECO:0000256" key="1">
    <source>
        <dbReference type="SAM" id="Coils"/>
    </source>
</evidence>
<dbReference type="RefSeq" id="WP_259480793.1">
    <property type="nucleotide sequence ID" value="NZ_BAAAQY010000012.1"/>
</dbReference>
<keyword evidence="2" id="KW-0472">Membrane</keyword>
<reference evidence="4" key="1">
    <citation type="journal article" date="2019" name="Int. J. Syst. Evol. Microbiol.">
        <title>The Global Catalogue of Microorganisms (GCM) 10K type strain sequencing project: providing services to taxonomists for standard genome sequencing and annotation.</title>
        <authorList>
            <consortium name="The Broad Institute Genomics Platform"/>
            <consortium name="The Broad Institute Genome Sequencing Center for Infectious Disease"/>
            <person name="Wu L."/>
            <person name="Ma J."/>
        </authorList>
    </citation>
    <scope>NUCLEOTIDE SEQUENCE [LARGE SCALE GENOMIC DNA]</scope>
    <source>
        <strain evidence="4">JCM 16117</strain>
    </source>
</reference>
<evidence type="ECO:0008006" key="5">
    <source>
        <dbReference type="Google" id="ProtNLM"/>
    </source>
</evidence>
<gene>
    <name evidence="3" type="ORF">GCM10009851_34630</name>
</gene>
<proteinExistence type="predicted"/>
<dbReference type="SUPFAM" id="SSF47090">
    <property type="entry name" value="PGBD-like"/>
    <property type="match status" value="1"/>
</dbReference>
<dbReference type="InterPro" id="IPR036365">
    <property type="entry name" value="PGBD-like_sf"/>
</dbReference>
<organism evidence="3 4">
    <name type="scientific">Herbiconiux moechotypicola</name>
    <dbReference type="NCBI Taxonomy" id="637393"/>
    <lineage>
        <taxon>Bacteria</taxon>
        <taxon>Bacillati</taxon>
        <taxon>Actinomycetota</taxon>
        <taxon>Actinomycetes</taxon>
        <taxon>Micrococcales</taxon>
        <taxon>Microbacteriaceae</taxon>
        <taxon>Herbiconiux</taxon>
    </lineage>
</organism>
<dbReference type="EMBL" id="BAAAQY010000012">
    <property type="protein sequence ID" value="GAA2246275.1"/>
    <property type="molecule type" value="Genomic_DNA"/>
</dbReference>